<feature type="transmembrane region" description="Helical" evidence="2">
    <location>
        <begin position="88"/>
        <end position="106"/>
    </location>
</feature>
<keyword evidence="4" id="KW-1185">Reference proteome</keyword>
<sequence length="185" mass="19936">MSYPFFHLALNHFPVIGISVVTILLGVALFYNNNFVAKVALWLSVLFALMTISVYWTGKNSVAYVSSFSNVSPAFIASHMEMANKASISMGILGGLALLGIVLFWGKKEVPKYFSAIVLIMTLVGTVFFAKTDEIGSLIAHPELRANEAQALTAPQVQAFNSEDSQSQGIISSSPTLELQSGGKQ</sequence>
<feature type="region of interest" description="Disordered" evidence="1">
    <location>
        <begin position="163"/>
        <end position="185"/>
    </location>
</feature>
<feature type="transmembrane region" description="Helical" evidence="2">
    <location>
        <begin position="113"/>
        <end position="130"/>
    </location>
</feature>
<keyword evidence="2" id="KW-1133">Transmembrane helix</keyword>
<gene>
    <name evidence="3" type="ORF">I8751_28125</name>
</gene>
<comment type="caution">
    <text evidence="3">The sequence shown here is derived from an EMBL/GenBank/DDBJ whole genome shotgun (WGS) entry which is preliminary data.</text>
</comment>
<feature type="transmembrane region" description="Helical" evidence="2">
    <location>
        <begin position="12"/>
        <end position="32"/>
    </location>
</feature>
<dbReference type="RefSeq" id="WP_214442331.1">
    <property type="nucleotide sequence ID" value="NZ_JAECZB010000105.1"/>
</dbReference>
<reference evidence="3 4" key="1">
    <citation type="journal article" date="2021" name="Int. J. Syst. Evol. Microbiol.">
        <title>Amazonocrinis nigriterrae gen. nov., sp. nov., Atlanticothrix silvestris gen. nov., sp. nov. and Dendronalium phyllosphericum gen. nov., sp. nov., nostocacean cyanobacteria from Brazilian environments.</title>
        <authorList>
            <person name="Alvarenga D.O."/>
            <person name="Andreote A.P.D."/>
            <person name="Branco L.H.Z."/>
            <person name="Delbaje E."/>
            <person name="Cruz R.B."/>
            <person name="Varani A.M."/>
            <person name="Fiore M.F."/>
        </authorList>
    </citation>
    <scope>NUCLEOTIDE SEQUENCE [LARGE SCALE GENOMIC DNA]</scope>
    <source>
        <strain evidence="3 4">CENA357</strain>
    </source>
</reference>
<evidence type="ECO:0000256" key="1">
    <source>
        <dbReference type="SAM" id="MobiDB-lite"/>
    </source>
</evidence>
<dbReference type="EMBL" id="JAECZB010000105">
    <property type="protein sequence ID" value="MBH8556136.1"/>
    <property type="molecule type" value="Genomic_DNA"/>
</dbReference>
<feature type="transmembrane region" description="Helical" evidence="2">
    <location>
        <begin position="39"/>
        <end position="58"/>
    </location>
</feature>
<dbReference type="Proteomes" id="UP000599391">
    <property type="component" value="Unassembled WGS sequence"/>
</dbReference>
<name>A0A8J7L5R6_9CYAN</name>
<keyword evidence="2" id="KW-0812">Transmembrane</keyword>
<protein>
    <submittedName>
        <fullName evidence="3">Uncharacterized protein</fullName>
    </submittedName>
</protein>
<evidence type="ECO:0000256" key="2">
    <source>
        <dbReference type="SAM" id="Phobius"/>
    </source>
</evidence>
<keyword evidence="2" id="KW-0472">Membrane</keyword>
<dbReference type="AlphaFoldDB" id="A0A8J7L5R6"/>
<accession>A0A8J7L5R6</accession>
<organism evidence="3 4">
    <name type="scientific">Atlanticothrix silvestris CENA357</name>
    <dbReference type="NCBI Taxonomy" id="1725252"/>
    <lineage>
        <taxon>Bacteria</taxon>
        <taxon>Bacillati</taxon>
        <taxon>Cyanobacteriota</taxon>
        <taxon>Cyanophyceae</taxon>
        <taxon>Nostocales</taxon>
        <taxon>Nodulariaceae</taxon>
        <taxon>Atlanticothrix</taxon>
        <taxon>Atlanticothrix silvestris</taxon>
    </lineage>
</organism>
<proteinExistence type="predicted"/>
<evidence type="ECO:0000313" key="3">
    <source>
        <dbReference type="EMBL" id="MBH8556136.1"/>
    </source>
</evidence>
<evidence type="ECO:0000313" key="4">
    <source>
        <dbReference type="Proteomes" id="UP000599391"/>
    </source>
</evidence>